<keyword evidence="2" id="KW-1185">Reference proteome</keyword>
<gene>
    <name evidence="1" type="ORF">L227DRAFT_568590</name>
</gene>
<dbReference type="AlphaFoldDB" id="A0A5C2RLH6"/>
<organism evidence="1 2">
    <name type="scientific">Lentinus tigrinus ALCF2SS1-6</name>
    <dbReference type="NCBI Taxonomy" id="1328759"/>
    <lineage>
        <taxon>Eukaryota</taxon>
        <taxon>Fungi</taxon>
        <taxon>Dikarya</taxon>
        <taxon>Basidiomycota</taxon>
        <taxon>Agaricomycotina</taxon>
        <taxon>Agaricomycetes</taxon>
        <taxon>Polyporales</taxon>
        <taxon>Polyporaceae</taxon>
        <taxon>Lentinus</taxon>
    </lineage>
</organism>
<name>A0A5C2RLH6_9APHY</name>
<dbReference type="Proteomes" id="UP000313359">
    <property type="component" value="Unassembled WGS sequence"/>
</dbReference>
<evidence type="ECO:0000313" key="2">
    <source>
        <dbReference type="Proteomes" id="UP000313359"/>
    </source>
</evidence>
<proteinExistence type="predicted"/>
<accession>A0A5C2RLH6</accession>
<protein>
    <submittedName>
        <fullName evidence="1">Uncharacterized protein</fullName>
    </submittedName>
</protein>
<dbReference type="EMBL" id="ML122361">
    <property type="protein sequence ID" value="RPD52442.1"/>
    <property type="molecule type" value="Genomic_DNA"/>
</dbReference>
<reference evidence="1" key="1">
    <citation type="journal article" date="2018" name="Genome Biol. Evol.">
        <title>Genomics and development of Lentinus tigrinus, a white-rot wood-decaying mushroom with dimorphic fruiting bodies.</title>
        <authorList>
            <person name="Wu B."/>
            <person name="Xu Z."/>
            <person name="Knudson A."/>
            <person name="Carlson A."/>
            <person name="Chen N."/>
            <person name="Kovaka S."/>
            <person name="LaButti K."/>
            <person name="Lipzen A."/>
            <person name="Pennachio C."/>
            <person name="Riley R."/>
            <person name="Schakwitz W."/>
            <person name="Umezawa K."/>
            <person name="Ohm R.A."/>
            <person name="Grigoriev I.V."/>
            <person name="Nagy L.G."/>
            <person name="Gibbons J."/>
            <person name="Hibbett D."/>
        </authorList>
    </citation>
    <scope>NUCLEOTIDE SEQUENCE [LARGE SCALE GENOMIC DNA]</scope>
    <source>
        <strain evidence="1">ALCF2SS1-6</strain>
    </source>
</reference>
<sequence>MGNPWEHTRKDAGIAFGFSTPVGWTMLVDEDEPEPTEVEWLVEIWAATGGANLATGTSGKLFMAYSDDRVVMRTVRCIVLQVCTFEFNTCKNTHVHILVQTYLQERMLPTYQICVIHALYVQAQQSFLYQKNVTTKC</sequence>
<evidence type="ECO:0000313" key="1">
    <source>
        <dbReference type="EMBL" id="RPD52442.1"/>
    </source>
</evidence>